<organism evidence="5 6">
    <name type="scientific">Saccharomonospora xinjiangensis XJ-54</name>
    <dbReference type="NCBI Taxonomy" id="882086"/>
    <lineage>
        <taxon>Bacteria</taxon>
        <taxon>Bacillati</taxon>
        <taxon>Actinomycetota</taxon>
        <taxon>Actinomycetes</taxon>
        <taxon>Pseudonocardiales</taxon>
        <taxon>Pseudonocardiaceae</taxon>
        <taxon>Saccharomonospora</taxon>
    </lineage>
</organism>
<accession>I0V7J4</accession>
<keyword evidence="2" id="KW-0479">Metal-binding</keyword>
<evidence type="ECO:0000256" key="2">
    <source>
        <dbReference type="PIRSR" id="PIRSR607760-1"/>
    </source>
</evidence>
<evidence type="ECO:0000313" key="5">
    <source>
        <dbReference type="EMBL" id="EID56097.1"/>
    </source>
</evidence>
<evidence type="ECO:0000313" key="6">
    <source>
        <dbReference type="Proteomes" id="UP000004691"/>
    </source>
</evidence>
<feature type="binding site" evidence="3">
    <location>
        <position position="249"/>
    </location>
    <ligand>
        <name>Ca(2+)</name>
        <dbReference type="ChEBI" id="CHEBI:29108"/>
    </ligand>
</feature>
<comment type="cofactor">
    <cofactor evidence="2">
        <name>Mn(2+)</name>
        <dbReference type="ChEBI" id="CHEBI:29035"/>
    </cofactor>
    <text evidence="2">Binds 2 manganese ions per subunit.</text>
</comment>
<feature type="compositionally biased region" description="Polar residues" evidence="4">
    <location>
        <begin position="1"/>
        <end position="11"/>
    </location>
</feature>
<evidence type="ECO:0000256" key="4">
    <source>
        <dbReference type="SAM" id="MobiDB-lite"/>
    </source>
</evidence>
<feature type="region of interest" description="Disordered" evidence="4">
    <location>
        <begin position="1"/>
        <end position="27"/>
    </location>
</feature>
<dbReference type="HOGENOM" id="CLU_057467_1_1_11"/>
<dbReference type="Gene3D" id="1.20.1260.10">
    <property type="match status" value="1"/>
</dbReference>
<name>I0V7J4_9PSEU</name>
<dbReference type="Pfam" id="PF05067">
    <property type="entry name" value="Mn_catalase"/>
    <property type="match status" value="1"/>
</dbReference>
<gene>
    <name evidence="5" type="ORF">SacxiDRAFT_3906</name>
</gene>
<keyword evidence="6" id="KW-1185">Reference proteome</keyword>
<evidence type="ECO:0000256" key="1">
    <source>
        <dbReference type="ARBA" id="ARBA00007644"/>
    </source>
</evidence>
<dbReference type="InterPro" id="IPR012347">
    <property type="entry name" value="Ferritin-like"/>
</dbReference>
<dbReference type="CDD" id="cd01051">
    <property type="entry name" value="Mn_catalase"/>
    <property type="match status" value="1"/>
</dbReference>
<feature type="binding site" evidence="3">
    <location>
        <position position="251"/>
    </location>
    <ligand>
        <name>Ca(2+)</name>
        <dbReference type="ChEBI" id="CHEBI:29108"/>
    </ligand>
</feature>
<feature type="compositionally biased region" description="Pro residues" evidence="4">
    <location>
        <begin position="277"/>
        <end position="290"/>
    </location>
</feature>
<feature type="region of interest" description="Disordered" evidence="4">
    <location>
        <begin position="277"/>
        <end position="312"/>
    </location>
</feature>
<keyword evidence="2" id="KW-0464">Manganese</keyword>
<feature type="binding site" evidence="2">
    <location>
        <position position="95"/>
    </location>
    <ligand>
        <name>Mn(2+)</name>
        <dbReference type="ChEBI" id="CHEBI:29035"/>
        <label>1</label>
    </ligand>
</feature>
<feature type="binding site" evidence="3">
    <location>
        <position position="247"/>
    </location>
    <ligand>
        <name>Ca(2+)</name>
        <dbReference type="ChEBI" id="CHEBI:29108"/>
    </ligand>
</feature>
<dbReference type="eggNOG" id="COG3546">
    <property type="taxonomic scope" value="Bacteria"/>
</dbReference>
<dbReference type="EMBL" id="JH636049">
    <property type="protein sequence ID" value="EID56097.1"/>
    <property type="molecule type" value="Genomic_DNA"/>
</dbReference>
<comment type="similarity">
    <text evidence="1">Belongs to the manganese catalase family.</text>
</comment>
<dbReference type="InterPro" id="IPR009078">
    <property type="entry name" value="Ferritin-like_SF"/>
</dbReference>
<feature type="binding site" evidence="2">
    <location>
        <position position="61"/>
    </location>
    <ligand>
        <name>Mn(2+)</name>
        <dbReference type="ChEBI" id="CHEBI:29035"/>
        <label>1</label>
    </ligand>
</feature>
<comment type="cofactor">
    <cofactor evidence="3">
        <name>Ca(2+)</name>
        <dbReference type="ChEBI" id="CHEBI:29108"/>
    </cofactor>
    <text evidence="3">Binds 1 Ca(2+) ion per subunit.</text>
</comment>
<dbReference type="AlphaFoldDB" id="I0V7J4"/>
<reference evidence="5 6" key="1">
    <citation type="submission" date="2012-01" db="EMBL/GenBank/DDBJ databases">
        <title>Improved High-Quality Draft sequence of Saccharomonospora xinjiangensis XJ-54.</title>
        <authorList>
            <consortium name="US DOE Joint Genome Institute"/>
            <person name="Lucas S."/>
            <person name="Han J."/>
            <person name="Lapidus A."/>
            <person name="Cheng J.-F."/>
            <person name="Goodwin L."/>
            <person name="Pitluck S."/>
            <person name="Peters L."/>
            <person name="Mikhailova N."/>
            <person name="Teshima H."/>
            <person name="Detter J.C."/>
            <person name="Han C."/>
            <person name="Tapia R."/>
            <person name="Land M."/>
            <person name="Hauser L."/>
            <person name="Kyrpides N."/>
            <person name="Ivanova N."/>
            <person name="Pagani I."/>
            <person name="Brambilla E.-M."/>
            <person name="Klenk H.-P."/>
            <person name="Woyke T."/>
        </authorList>
    </citation>
    <scope>NUCLEOTIDE SEQUENCE [LARGE SCALE GENOMIC DNA]</scope>
    <source>
        <strain evidence="5 6">XJ-54</strain>
    </source>
</reference>
<dbReference type="STRING" id="882086.SacxiDRAFT_3906"/>
<evidence type="ECO:0000256" key="3">
    <source>
        <dbReference type="PIRSR" id="PIRSR607760-2"/>
    </source>
</evidence>
<feature type="binding site" evidence="2">
    <location>
        <position position="208"/>
    </location>
    <ligand>
        <name>Mn(2+)</name>
        <dbReference type="ChEBI" id="CHEBI:29035"/>
        <label>1</label>
    </ligand>
</feature>
<feature type="binding site" evidence="3">
    <location>
        <position position="83"/>
    </location>
    <ligand>
        <name>Ca(2+)</name>
        <dbReference type="ChEBI" id="CHEBI:29108"/>
    </ligand>
</feature>
<dbReference type="GO" id="GO:0046872">
    <property type="term" value="F:metal ion binding"/>
    <property type="evidence" value="ECO:0007669"/>
    <property type="project" value="UniProtKB-KW"/>
</dbReference>
<protein>
    <submittedName>
        <fullName evidence="5">Mn-containing catalase</fullName>
    </submittedName>
</protein>
<sequence>MGPVWTSSARQSGHRTEGTETSSGSAMFTHTKRLQFEAKPEQPDPVFARKLQELIGGAWGETTVTMQYLFQGWNCRIEGKYKDLIMDIATEEIGHVEMLATMVARLLEGAPATETTRAVQDPVMAAVIGGMDPQQAIVGGGGATLSDSQGVPWNGRYIVASGNLLADFRANVAAEAQGRLQTARLYNMTDDPGVKDMLKFNLARDTYHQNLWLAAIEELKADGVEGTVAPNALLDEEHTEHATSLWNLSEGDESTQGRWAHGTAPDGSHQMGIIPEPRPLGGPADAPAPDPKLFATYDGSKGSPRDPRLTGVKGMVGKLKEGFSD</sequence>
<feature type="binding site" evidence="2">
    <location>
        <position position="92"/>
    </location>
    <ligand>
        <name>Mn(2+)</name>
        <dbReference type="ChEBI" id="CHEBI:29035"/>
        <label>1</label>
    </ligand>
</feature>
<feature type="binding site" evidence="3">
    <location>
        <position position="87"/>
    </location>
    <ligand>
        <name>Ca(2+)</name>
        <dbReference type="ChEBI" id="CHEBI:29108"/>
    </ligand>
</feature>
<keyword evidence="3" id="KW-0106">Calcium</keyword>
<dbReference type="Proteomes" id="UP000004691">
    <property type="component" value="Unassembled WGS sequence"/>
</dbReference>
<feature type="binding site" evidence="2">
    <location>
        <position position="175"/>
    </location>
    <ligand>
        <name>Mn(2+)</name>
        <dbReference type="ChEBI" id="CHEBI:29035"/>
        <label>1</label>
    </ligand>
</feature>
<dbReference type="InterPro" id="IPR007760">
    <property type="entry name" value="Mn_catalase"/>
</dbReference>
<dbReference type="SUPFAM" id="SSF47240">
    <property type="entry name" value="Ferritin-like"/>
    <property type="match status" value="1"/>
</dbReference>
<proteinExistence type="inferred from homology"/>
<dbReference type="InterPro" id="IPR039377">
    <property type="entry name" value="Mn_catalase_dom"/>
</dbReference>